<feature type="compositionally biased region" description="Polar residues" evidence="1">
    <location>
        <begin position="1"/>
        <end position="14"/>
    </location>
</feature>
<dbReference type="EMBL" id="MN739207">
    <property type="protein sequence ID" value="QHS93611.1"/>
    <property type="molecule type" value="Genomic_DNA"/>
</dbReference>
<dbReference type="InterPro" id="IPR036910">
    <property type="entry name" value="HMG_box_dom_sf"/>
</dbReference>
<sequence>MSDNEVPSSVAQPDSNDDQAVAKKTSTKRKRGRTSTSNPVEKHDEKHTPLNMKKKILKNNIPKFSIPRDVRGLLKKITSHQYQLSEEDGALIGPCFQKVMDFEAVDFMSNCLLYYERAHNLVFRNKDAKVIERGHRNPKSVKYPAMRKIYDHYLCGMEEKHRYYVQSQDPSLVKPPKRVSTAGRKRTPTVAPYNLYIQEQWKKRREEFQKIVSEQGIPNVMKLLSKEWKANPALKEEFQKQAAALNAQAAQPVQESAL</sequence>
<dbReference type="Gene3D" id="1.10.30.10">
    <property type="entry name" value="High mobility group box domain"/>
    <property type="match status" value="1"/>
</dbReference>
<feature type="region of interest" description="Disordered" evidence="1">
    <location>
        <begin position="1"/>
        <end position="50"/>
    </location>
</feature>
<accession>A0A6C0BPB3</accession>
<dbReference type="SUPFAM" id="SSF47095">
    <property type="entry name" value="HMG-box"/>
    <property type="match status" value="1"/>
</dbReference>
<proteinExistence type="predicted"/>
<protein>
    <submittedName>
        <fullName evidence="2">Uncharacterized protein</fullName>
    </submittedName>
</protein>
<evidence type="ECO:0000313" key="2">
    <source>
        <dbReference type="EMBL" id="QHS93611.1"/>
    </source>
</evidence>
<evidence type="ECO:0000256" key="1">
    <source>
        <dbReference type="SAM" id="MobiDB-lite"/>
    </source>
</evidence>
<name>A0A6C0BPB3_9ZZZZ</name>
<organism evidence="2">
    <name type="scientific">viral metagenome</name>
    <dbReference type="NCBI Taxonomy" id="1070528"/>
    <lineage>
        <taxon>unclassified sequences</taxon>
        <taxon>metagenomes</taxon>
        <taxon>organismal metagenomes</taxon>
    </lineage>
</organism>
<reference evidence="2" key="1">
    <citation type="journal article" date="2020" name="Nature">
        <title>Giant virus diversity and host interactions through global metagenomics.</title>
        <authorList>
            <person name="Schulz F."/>
            <person name="Roux S."/>
            <person name="Paez-Espino D."/>
            <person name="Jungbluth S."/>
            <person name="Walsh D.A."/>
            <person name="Denef V.J."/>
            <person name="McMahon K.D."/>
            <person name="Konstantinidis K.T."/>
            <person name="Eloe-Fadrosh E.A."/>
            <person name="Kyrpides N.C."/>
            <person name="Woyke T."/>
        </authorList>
    </citation>
    <scope>NUCLEOTIDE SEQUENCE</scope>
    <source>
        <strain evidence="2">GVMAG-M-3300018080-19</strain>
    </source>
</reference>
<dbReference type="AlphaFoldDB" id="A0A6C0BPB3"/>